<organism evidence="5 6">
    <name type="scientific">Folsomia candida</name>
    <name type="common">Springtail</name>
    <dbReference type="NCBI Taxonomy" id="158441"/>
    <lineage>
        <taxon>Eukaryota</taxon>
        <taxon>Metazoa</taxon>
        <taxon>Ecdysozoa</taxon>
        <taxon>Arthropoda</taxon>
        <taxon>Hexapoda</taxon>
        <taxon>Collembola</taxon>
        <taxon>Entomobryomorpha</taxon>
        <taxon>Isotomoidea</taxon>
        <taxon>Isotomidae</taxon>
        <taxon>Proisotominae</taxon>
        <taxon>Folsomia</taxon>
    </lineage>
</organism>
<evidence type="ECO:0000259" key="3">
    <source>
        <dbReference type="PROSITE" id="PS50203"/>
    </source>
</evidence>
<dbReference type="PROSITE" id="PS52042">
    <property type="entry name" value="GLOBIN_CP_ADGB"/>
    <property type="match status" value="1"/>
</dbReference>
<evidence type="ECO:0000256" key="1">
    <source>
        <dbReference type="PROSITE-ProRule" id="PRU00239"/>
    </source>
</evidence>
<evidence type="ECO:0000313" key="5">
    <source>
        <dbReference type="EMBL" id="OXA50258.1"/>
    </source>
</evidence>
<feature type="region of interest" description="Disordered" evidence="2">
    <location>
        <begin position="1480"/>
        <end position="1499"/>
    </location>
</feature>
<accession>A0A226DZ02</accession>
<feature type="compositionally biased region" description="Polar residues" evidence="2">
    <location>
        <begin position="907"/>
        <end position="917"/>
    </location>
</feature>
<dbReference type="InterPro" id="IPR038765">
    <property type="entry name" value="Papain-like_cys_pep_sf"/>
</dbReference>
<feature type="compositionally biased region" description="Basic residues" evidence="2">
    <location>
        <begin position="408"/>
        <end position="419"/>
    </location>
</feature>
<reference evidence="5 6" key="1">
    <citation type="submission" date="2015-12" db="EMBL/GenBank/DDBJ databases">
        <title>The genome of Folsomia candida.</title>
        <authorList>
            <person name="Faddeeva A."/>
            <person name="Derks M.F."/>
            <person name="Anvar Y."/>
            <person name="Smit S."/>
            <person name="Van Straalen N."/>
            <person name="Roelofs D."/>
        </authorList>
    </citation>
    <scope>NUCLEOTIDE SEQUENCE [LARGE SCALE GENOMIC DNA]</scope>
    <source>
        <strain evidence="5 6">VU population</strain>
        <tissue evidence="5">Whole body</tissue>
    </source>
</reference>
<evidence type="ECO:0000259" key="4">
    <source>
        <dbReference type="PROSITE" id="PS52042"/>
    </source>
</evidence>
<feature type="compositionally biased region" description="Acidic residues" evidence="2">
    <location>
        <begin position="10"/>
        <end position="20"/>
    </location>
</feature>
<gene>
    <name evidence="5" type="ORF">Fcan01_15166</name>
</gene>
<feature type="compositionally biased region" description="Basic and acidic residues" evidence="2">
    <location>
        <begin position="463"/>
        <end position="502"/>
    </location>
</feature>
<feature type="region of interest" description="Disordered" evidence="2">
    <location>
        <begin position="1"/>
        <end position="20"/>
    </location>
</feature>
<comment type="caution">
    <text evidence="5">The sequence shown here is derived from an EMBL/GenBank/DDBJ whole genome shotgun (WGS) entry which is preliminary data.</text>
</comment>
<feature type="region of interest" description="Disordered" evidence="2">
    <location>
        <begin position="610"/>
        <end position="661"/>
    </location>
</feature>
<dbReference type="Pfam" id="PF22069">
    <property type="entry name" value="Androglobin_IV"/>
    <property type="match status" value="1"/>
</dbReference>
<dbReference type="PROSITE" id="PS50096">
    <property type="entry name" value="IQ"/>
    <property type="match status" value="1"/>
</dbReference>
<dbReference type="SMART" id="SM00015">
    <property type="entry name" value="IQ"/>
    <property type="match status" value="1"/>
</dbReference>
<proteinExistence type="predicted"/>
<dbReference type="PANTHER" id="PTHR46298">
    <property type="entry name" value="ANDROGLOBIN"/>
    <property type="match status" value="1"/>
</dbReference>
<dbReference type="InterPro" id="IPR001300">
    <property type="entry name" value="Peptidase_C2_calpain_cat"/>
</dbReference>
<feature type="region of interest" description="Disordered" evidence="2">
    <location>
        <begin position="874"/>
        <end position="993"/>
    </location>
</feature>
<dbReference type="PANTHER" id="PTHR46298:SF1">
    <property type="entry name" value="ANDROGLOBIN"/>
    <property type="match status" value="1"/>
</dbReference>
<feature type="region of interest" description="Disordered" evidence="2">
    <location>
        <begin position="344"/>
        <end position="365"/>
    </location>
</feature>
<dbReference type="InterPro" id="IPR057249">
    <property type="entry name" value="Globin_CP_ADGB"/>
</dbReference>
<evidence type="ECO:0000313" key="6">
    <source>
        <dbReference type="Proteomes" id="UP000198287"/>
    </source>
</evidence>
<feature type="domain" description="Calpain catalytic" evidence="3">
    <location>
        <begin position="33"/>
        <end position="277"/>
    </location>
</feature>
<feature type="compositionally biased region" description="Basic residues" evidence="2">
    <location>
        <begin position="969"/>
        <end position="980"/>
    </location>
</feature>
<evidence type="ECO:0000256" key="2">
    <source>
        <dbReference type="SAM" id="MobiDB-lite"/>
    </source>
</evidence>
<dbReference type="GO" id="GO:0006508">
    <property type="term" value="P:proteolysis"/>
    <property type="evidence" value="ECO:0007669"/>
    <property type="project" value="InterPro"/>
</dbReference>
<dbReference type="Proteomes" id="UP000198287">
    <property type="component" value="Unassembled WGS sequence"/>
</dbReference>
<feature type="domain" description="Globin" evidence="4">
    <location>
        <begin position="1269"/>
        <end position="1484"/>
    </location>
</feature>
<dbReference type="SUPFAM" id="SSF54001">
    <property type="entry name" value="Cysteine proteinases"/>
    <property type="match status" value="1"/>
</dbReference>
<dbReference type="GO" id="GO:0004198">
    <property type="term" value="F:calcium-dependent cysteine-type endopeptidase activity"/>
    <property type="evidence" value="ECO:0007669"/>
    <property type="project" value="InterPro"/>
</dbReference>
<feature type="compositionally biased region" description="Pro residues" evidence="2">
    <location>
        <begin position="646"/>
        <end position="660"/>
    </location>
</feature>
<feature type="compositionally biased region" description="Acidic residues" evidence="2">
    <location>
        <begin position="344"/>
        <end position="353"/>
    </location>
</feature>
<dbReference type="InterPro" id="IPR000048">
    <property type="entry name" value="IQ_motif_EF-hand-BS"/>
</dbReference>
<dbReference type="InterPro" id="IPR053033">
    <property type="entry name" value="Androglobin-like"/>
</dbReference>
<feature type="region of interest" description="Disordered" evidence="2">
    <location>
        <begin position="1510"/>
        <end position="1540"/>
    </location>
</feature>
<dbReference type="EMBL" id="LNIX01000009">
    <property type="protein sequence ID" value="OXA50258.1"/>
    <property type="molecule type" value="Genomic_DNA"/>
</dbReference>
<keyword evidence="6" id="KW-1185">Reference proteome</keyword>
<name>A0A226DZ02_FOLCA</name>
<comment type="caution">
    <text evidence="1">Lacks conserved residue(s) required for the propagation of feature annotation.</text>
</comment>
<protein>
    <submittedName>
        <fullName evidence="5">Androglobin</fullName>
    </submittedName>
</protein>
<sequence length="1725" mass="193498">MMMNSNENEVLGEDEYDENGDVDEENIRRPLPLWATPPWPEWSDSAIDIEVWEENESVQRFVDPTGSILPPTIRPVRWIRPEALLEPAILVDWSATKIDLINANIHICEKSDMIRFMLSEISELYDYGLSHTFQLEGEGTVFIPNSDHHNASWKPWDHIYSRCKAGVKGDKPTMNRIGKYYVRLYFMGAWRRITVDDRIPLIKDDILGLPISSSNELWPLILVKALVKLASLSWSHEISEGLDKVHRFSTISALTGWVHEWIDVENPISSHKLWKELNDMLPKYNGQAQITSNFWTTGKTKKERTLEEIAADKMRAEKQSELPHDLAKRWWTLTPLVSRDPDMDYLEYSDSDGGESIANESEYPSSTAQSLFSVSEMDAADEAEEDTEFEELAKKKQQEMTAALASTKKGKKEKSRKKRGDRERSKSIVDISAIIATSGEETKIEDAQTLSETEAAEAADGFDTDKDESSRRETSKSSGKKEGKKGGAKKDKKKNSTDRDKSQTALIEESMESVGGQVEFAETGGPGNEIAIQTGMDDLDGGQKSFLKPKTGPGGKGKAPGKRMERLSEKIRKKRSTRFSMRMKKFQDVVDSIVSVSLDDEETEDETLGSLEFVADDEQLQTKAQGSKESKKSRKYKQSPPTELAPVPPVEPAPEEPPPIESKKLSFIVSKEVVKPLKRVKVKIPMIQDILAGVQKYLGTDNAPLVDAWESIVGKTLPDAITVVLSLYPRVEEQGTIVPSFLYHPINFVEVRDTPLAKDPDRPKTPLWKSFRWKGWAMKKGLIPMETDPDQIRCIKAKTPFALKTHWYHSRLGMTHVETLTRKSEEEEEEEHLLGYAPQGTAIEDVCGGGRPPGGSPVPVIEIVSVNVDQPIVPTPGAARTSVPLKTPTTTAGDARPKRRSSGKKLSISQKKLSTGSNPGGGTKGRNSRNSHTPHKEDPHNHLTIHPSHHSTHSGGLHSRHSTGAGLGGHHHKKHGHGTKGGKGGKERDISNSDDETWLGEVDENESAPLPTPASDIGPMEIIPSTACGSVWFHCDNVSSYIRKICKFYSTRTIFGSCFTLRRKPEWVGETNTTSPIQITLTPDEIPDKTMVLAQNNFADLHAVPDSFNLTIQFEKFKVLNVENFHLDKSAGVESAFYLFSDCWMEQEILISLDVLQALDITGYAEKTNTIAWNYAAESDMYKNSPEDEESTAPLSSVNVGVVLEPWDWRKDCCMQKPLVHFLTDTHWSAHVTLRPGRSMFRIWVAENPEEGEGVYNANPYTMSPYVVKFSAKTPIHIGPRDEMFNYMTNEPVLLLKQAENLAQNIWTLFILFGRPKASYAISLRSLHKSYCPSYQEPNVINRKLKNVHVSFENKFLALVTELNQGPPNRMMILAMRCLFLNPSLGEIIIDLVPPTPSAEQEDASLLPEGGGFDITEAKEAATLVIQSYLRGWLVRRLFLFRTKGHPKYPRIEYQIRKIAYLLACNTDSTLTQTIPVVDPVVSTDAPPPDQKAKSEQSLLNMNSNISLEQGEEENGENTATVDPASHSAPESSPNVAPTLVPNPPKWAVKLLNDLLKEFPLLISLYPHAYCLPHHVRIRDTEGVMPSLANDSHCAPFFRRVVSIVGEGNWCTCLIQLQVTPATNVVLRVIDNDTETCLEAPTLHFFLGKLQYNKNGYTILCYRLINESSFSPEQQEEMPLCHHWKIRIVTPRIQEHLVYADEIHQHHHHHHHHHIPPPPQESSTS</sequence>
<dbReference type="PROSITE" id="PS50203">
    <property type="entry name" value="CALPAIN_CAT"/>
    <property type="match status" value="1"/>
</dbReference>
<dbReference type="InterPro" id="IPR054094">
    <property type="entry name" value="Androglobin_IV"/>
</dbReference>
<dbReference type="OrthoDB" id="9374162at2759"/>
<dbReference type="STRING" id="158441.A0A226DZ02"/>
<dbReference type="Pfam" id="PF00648">
    <property type="entry name" value="Peptidase_C2"/>
    <property type="match status" value="1"/>
</dbReference>
<feature type="region of interest" description="Disordered" evidence="2">
    <location>
        <begin position="388"/>
        <end position="566"/>
    </location>
</feature>